<keyword evidence="2" id="KW-0378">Hydrolase</keyword>
<dbReference type="CDD" id="cd12797">
    <property type="entry name" value="M23_peptidase"/>
    <property type="match status" value="1"/>
</dbReference>
<proteinExistence type="predicted"/>
<evidence type="ECO:0000259" key="1">
    <source>
        <dbReference type="SMART" id="SM00287"/>
    </source>
</evidence>
<dbReference type="PANTHER" id="PTHR21666">
    <property type="entry name" value="PEPTIDASE-RELATED"/>
    <property type="match status" value="1"/>
</dbReference>
<name>A0A3L9Z2Y8_9FLAO</name>
<dbReference type="PANTHER" id="PTHR21666:SF268">
    <property type="entry name" value="PEPTIDASE M23 DOMAIN-CONTAINING PROTEIN"/>
    <property type="match status" value="1"/>
</dbReference>
<dbReference type="Pfam" id="PF08239">
    <property type="entry name" value="SH3_3"/>
    <property type="match status" value="1"/>
</dbReference>
<comment type="caution">
    <text evidence="2">The sequence shown here is derived from an EMBL/GenBank/DDBJ whole genome shotgun (WGS) entry which is preliminary data.</text>
</comment>
<keyword evidence="3" id="KW-1185">Reference proteome</keyword>
<dbReference type="InterPro" id="IPR050570">
    <property type="entry name" value="Cell_wall_metabolism_enzyme"/>
</dbReference>
<dbReference type="EMBL" id="REFC01000011">
    <property type="protein sequence ID" value="RMA65789.1"/>
    <property type="molecule type" value="Genomic_DNA"/>
</dbReference>
<dbReference type="AlphaFoldDB" id="A0A3L9Z2Y8"/>
<feature type="domain" description="SH3b" evidence="1">
    <location>
        <begin position="313"/>
        <end position="376"/>
    </location>
</feature>
<dbReference type="Gene3D" id="2.70.70.10">
    <property type="entry name" value="Glucose Permease (Domain IIA)"/>
    <property type="match status" value="1"/>
</dbReference>
<dbReference type="OrthoDB" id="9810477at2"/>
<dbReference type="Pfam" id="PF01551">
    <property type="entry name" value="Peptidase_M23"/>
    <property type="match status" value="1"/>
</dbReference>
<dbReference type="SMART" id="SM00287">
    <property type="entry name" value="SH3b"/>
    <property type="match status" value="1"/>
</dbReference>
<gene>
    <name evidence="2" type="ORF">BXY75_0202</name>
</gene>
<evidence type="ECO:0000313" key="2">
    <source>
        <dbReference type="EMBL" id="RMA65789.1"/>
    </source>
</evidence>
<dbReference type="GO" id="GO:0004222">
    <property type="term" value="F:metalloendopeptidase activity"/>
    <property type="evidence" value="ECO:0007669"/>
    <property type="project" value="TreeGrafter"/>
</dbReference>
<dbReference type="InterPro" id="IPR003646">
    <property type="entry name" value="SH3-like_bac-type"/>
</dbReference>
<dbReference type="SUPFAM" id="SSF51261">
    <property type="entry name" value="Duplicated hybrid motif"/>
    <property type="match status" value="1"/>
</dbReference>
<reference evidence="2 3" key="1">
    <citation type="submission" date="2018-10" db="EMBL/GenBank/DDBJ databases">
        <title>Genomic Encyclopedia of Archaeal and Bacterial Type Strains, Phase II (KMG-II): from individual species to whole genera.</title>
        <authorList>
            <person name="Goeker M."/>
        </authorList>
    </citation>
    <scope>NUCLEOTIDE SEQUENCE [LARGE SCALE GENOMIC DNA]</scope>
    <source>
        <strain evidence="2 3">DSM 23424</strain>
    </source>
</reference>
<dbReference type="Proteomes" id="UP000271339">
    <property type="component" value="Unassembled WGS sequence"/>
</dbReference>
<accession>A0A3L9Z2Y8</accession>
<dbReference type="InterPro" id="IPR016047">
    <property type="entry name" value="M23ase_b-sheet_dom"/>
</dbReference>
<protein>
    <submittedName>
        <fullName evidence="2">Murein DD-endopeptidase MepM/ murein hydrolase activator NlpD</fullName>
    </submittedName>
</protein>
<organism evidence="2 3">
    <name type="scientific">Ulvibacter antarcticus</name>
    <dbReference type="NCBI Taxonomy" id="442714"/>
    <lineage>
        <taxon>Bacteria</taxon>
        <taxon>Pseudomonadati</taxon>
        <taxon>Bacteroidota</taxon>
        <taxon>Flavobacteriia</taxon>
        <taxon>Flavobacteriales</taxon>
        <taxon>Flavobacteriaceae</taxon>
        <taxon>Ulvibacter</taxon>
    </lineage>
</organism>
<evidence type="ECO:0000313" key="3">
    <source>
        <dbReference type="Proteomes" id="UP000271339"/>
    </source>
</evidence>
<dbReference type="Gene3D" id="2.30.30.40">
    <property type="entry name" value="SH3 Domains"/>
    <property type="match status" value="1"/>
</dbReference>
<dbReference type="InterPro" id="IPR011055">
    <property type="entry name" value="Dup_hybrid_motif"/>
</dbReference>
<dbReference type="RefSeq" id="WP_121905825.1">
    <property type="nucleotide sequence ID" value="NZ_REFC01000011.1"/>
</dbReference>
<sequence length="377" mass="42387">MKVHSWIFFLLLSITYFSCDQIQNATDVVTKPDARDLYKRQFEKRDSSLLRWKKAYEYAKKDSLLITLPYSESGIFSNSIPTTYSYDVRLREDEQIVISIETEIDTALVFISLFQKTRNRGIPLKLLKISKEADSKLAHQVKNYAYYKIIVQPEISLNSPFTLKIYTAPVYSFPISGGENKDIRGFWADPRDAGARSHDGVDIFAPKGTPLVAATKGVISSSGDHGLGGKQVWLKDGVYGKTLYYAHLDSIFVAQGDRVKQGDTIGLVGNTGNAITTEPHLHFGIYEGKRKAVNPLPYIKKAAPEPIKTPNTISKGFITTNRANLRKGPAEVFPVYGSLKKNDTVIILGRHRDWFHIQFSDSLKGFIEPKFLSELPN</sequence>